<dbReference type="InterPro" id="IPR036533">
    <property type="entry name" value="BAG_dom_sf"/>
</dbReference>
<dbReference type="GO" id="GO:0016020">
    <property type="term" value="C:membrane"/>
    <property type="evidence" value="ECO:0007669"/>
    <property type="project" value="TreeGrafter"/>
</dbReference>
<feature type="compositionally biased region" description="Basic residues" evidence="2">
    <location>
        <begin position="1"/>
        <end position="10"/>
    </location>
</feature>
<evidence type="ECO:0000259" key="5">
    <source>
        <dbReference type="PROSITE" id="PS51035"/>
    </source>
</evidence>
<evidence type="ECO:0000313" key="6">
    <source>
        <dbReference type="EMBL" id="PIL34249.1"/>
    </source>
</evidence>
<dbReference type="STRING" id="1077348.A0A2G8SKF6"/>
<keyword evidence="3" id="KW-0812">Transmembrane</keyword>
<evidence type="ECO:0000256" key="1">
    <source>
        <dbReference type="ARBA" id="ARBA00023186"/>
    </source>
</evidence>
<dbReference type="InterPro" id="IPR003103">
    <property type="entry name" value="BAG_domain"/>
</dbReference>
<dbReference type="PROSITE" id="PS50053">
    <property type="entry name" value="UBIQUITIN_2"/>
    <property type="match status" value="1"/>
</dbReference>
<keyword evidence="1" id="KW-0143">Chaperone</keyword>
<evidence type="ECO:0008006" key="8">
    <source>
        <dbReference type="Google" id="ProtNLM"/>
    </source>
</evidence>
<evidence type="ECO:0000256" key="2">
    <source>
        <dbReference type="SAM" id="MobiDB-lite"/>
    </source>
</evidence>
<dbReference type="InterPro" id="IPR000626">
    <property type="entry name" value="Ubiquitin-like_dom"/>
</dbReference>
<accession>A0A2G8SKF6</accession>
<dbReference type="GO" id="GO:0050821">
    <property type="term" value="P:protein stabilization"/>
    <property type="evidence" value="ECO:0007669"/>
    <property type="project" value="TreeGrafter"/>
</dbReference>
<dbReference type="Pfam" id="PF02179">
    <property type="entry name" value="BAG"/>
    <property type="match status" value="1"/>
</dbReference>
<evidence type="ECO:0000259" key="4">
    <source>
        <dbReference type="PROSITE" id="PS50053"/>
    </source>
</evidence>
<dbReference type="InterPro" id="IPR039773">
    <property type="entry name" value="BAG_chaperone_regulator"/>
</dbReference>
<name>A0A2G8SKF6_9APHY</name>
<dbReference type="SUPFAM" id="SSF54236">
    <property type="entry name" value="Ubiquitin-like"/>
    <property type="match status" value="1"/>
</dbReference>
<dbReference type="PANTHER" id="PTHR12329:SF16">
    <property type="entry name" value="BAG FAMILY MOLECULAR CHAPERONE REGULATOR 1"/>
    <property type="match status" value="1"/>
</dbReference>
<comment type="caution">
    <text evidence="6">The sequence shown here is derived from an EMBL/GenBank/DDBJ whole genome shotgun (WGS) entry which is preliminary data.</text>
</comment>
<dbReference type="GO" id="GO:0005829">
    <property type="term" value="C:cytosol"/>
    <property type="evidence" value="ECO:0007669"/>
    <property type="project" value="TreeGrafter"/>
</dbReference>
<gene>
    <name evidence="6" type="ORF">GSI_03960</name>
</gene>
<evidence type="ECO:0000256" key="3">
    <source>
        <dbReference type="SAM" id="Phobius"/>
    </source>
</evidence>
<dbReference type="CDD" id="cd17039">
    <property type="entry name" value="Ubl_ubiquitin_like"/>
    <property type="match status" value="1"/>
</dbReference>
<keyword evidence="3" id="KW-1133">Transmembrane helix</keyword>
<feature type="region of interest" description="Disordered" evidence="2">
    <location>
        <begin position="198"/>
        <end position="226"/>
    </location>
</feature>
<dbReference type="OrthoDB" id="417450at2759"/>
<feature type="region of interest" description="Disordered" evidence="2">
    <location>
        <begin position="1"/>
        <end position="23"/>
    </location>
</feature>
<dbReference type="GO" id="GO:0000774">
    <property type="term" value="F:adenyl-nucleotide exchange factor activity"/>
    <property type="evidence" value="ECO:0007669"/>
    <property type="project" value="TreeGrafter"/>
</dbReference>
<dbReference type="SMART" id="SM00264">
    <property type="entry name" value="BAG"/>
    <property type="match status" value="1"/>
</dbReference>
<dbReference type="SMART" id="SM00213">
    <property type="entry name" value="UBQ"/>
    <property type="match status" value="1"/>
</dbReference>
<proteinExistence type="predicted"/>
<dbReference type="GO" id="GO:0005634">
    <property type="term" value="C:nucleus"/>
    <property type="evidence" value="ECO:0007669"/>
    <property type="project" value="TreeGrafter"/>
</dbReference>
<dbReference type="Gene3D" id="3.10.20.90">
    <property type="entry name" value="Phosphatidylinositol 3-kinase Catalytic Subunit, Chain A, domain 1"/>
    <property type="match status" value="1"/>
</dbReference>
<keyword evidence="3" id="KW-0472">Membrane</keyword>
<feature type="domain" description="Ubiquitin-like" evidence="4">
    <location>
        <begin position="125"/>
        <end position="195"/>
    </location>
</feature>
<sequence>MAGGRKRGGRRGGGGRGDGGEERRYKAVGCKIGGYHAPSGDSISASTGYRPQATAPSSIHSAATVPLPLTTPHRGPCTRTTAPQLPILFSPIHLVFVPLLLVLARVAYAQASHLLGSSNANSKHMSLVVKWGRERLHFSVPPPDSKLAELRKQIADYTQLPSGSFKLIHAGAVMKDDSAPISAYGIKRGSTIALVGGGEPIKPPSSKASPVHAPKAPRTEESTVSQIRGELDKVRATLKPDVDTFLLALTPASAPAHVGPESTAAVLAPKPASAAASGTRQPLDLEREHVRLGELLLQSLLRLDAISAEGEWEVARRERKGAVKEVQGLLDRLDGGWRARARS</sequence>
<reference evidence="6 7" key="1">
    <citation type="journal article" date="2015" name="Sci. Rep.">
        <title>Chromosome-level genome map provides insights into diverse defense mechanisms in the medicinal fungus Ganoderma sinense.</title>
        <authorList>
            <person name="Zhu Y."/>
            <person name="Xu J."/>
            <person name="Sun C."/>
            <person name="Zhou S."/>
            <person name="Xu H."/>
            <person name="Nelson D.R."/>
            <person name="Qian J."/>
            <person name="Song J."/>
            <person name="Luo H."/>
            <person name="Xiang L."/>
            <person name="Li Y."/>
            <person name="Xu Z."/>
            <person name="Ji A."/>
            <person name="Wang L."/>
            <person name="Lu S."/>
            <person name="Hayward A."/>
            <person name="Sun W."/>
            <person name="Li X."/>
            <person name="Schwartz D.C."/>
            <person name="Wang Y."/>
            <person name="Chen S."/>
        </authorList>
    </citation>
    <scope>NUCLEOTIDE SEQUENCE [LARGE SCALE GENOMIC DNA]</scope>
    <source>
        <strain evidence="6 7">ZZ0214-1</strain>
    </source>
</reference>
<dbReference type="EMBL" id="AYKW01000006">
    <property type="protein sequence ID" value="PIL34249.1"/>
    <property type="molecule type" value="Genomic_DNA"/>
</dbReference>
<dbReference type="Gene3D" id="1.20.58.120">
    <property type="entry name" value="BAG domain"/>
    <property type="match status" value="1"/>
</dbReference>
<evidence type="ECO:0000313" key="7">
    <source>
        <dbReference type="Proteomes" id="UP000230002"/>
    </source>
</evidence>
<protein>
    <recommendedName>
        <fullName evidence="8">Ubiquitin-like domain-containing protein</fullName>
    </recommendedName>
</protein>
<dbReference type="GO" id="GO:0051087">
    <property type="term" value="F:protein-folding chaperone binding"/>
    <property type="evidence" value="ECO:0007669"/>
    <property type="project" value="InterPro"/>
</dbReference>
<dbReference type="Pfam" id="PF00240">
    <property type="entry name" value="ubiquitin"/>
    <property type="match status" value="1"/>
</dbReference>
<dbReference type="PANTHER" id="PTHR12329">
    <property type="entry name" value="BCL2-ASSOCIATED ATHANOGENE"/>
    <property type="match status" value="1"/>
</dbReference>
<dbReference type="AlphaFoldDB" id="A0A2G8SKF6"/>
<feature type="transmembrane region" description="Helical" evidence="3">
    <location>
        <begin position="87"/>
        <end position="108"/>
    </location>
</feature>
<dbReference type="InterPro" id="IPR029071">
    <property type="entry name" value="Ubiquitin-like_domsf"/>
</dbReference>
<feature type="domain" description="BAG" evidence="5">
    <location>
        <begin position="284"/>
        <end position="337"/>
    </location>
</feature>
<dbReference type="SUPFAM" id="SSF63491">
    <property type="entry name" value="BAG domain"/>
    <property type="match status" value="1"/>
</dbReference>
<organism evidence="6 7">
    <name type="scientific">Ganoderma sinense ZZ0214-1</name>
    <dbReference type="NCBI Taxonomy" id="1077348"/>
    <lineage>
        <taxon>Eukaryota</taxon>
        <taxon>Fungi</taxon>
        <taxon>Dikarya</taxon>
        <taxon>Basidiomycota</taxon>
        <taxon>Agaricomycotina</taxon>
        <taxon>Agaricomycetes</taxon>
        <taxon>Polyporales</taxon>
        <taxon>Polyporaceae</taxon>
        <taxon>Ganoderma</taxon>
    </lineage>
</organism>
<dbReference type="PROSITE" id="PS51035">
    <property type="entry name" value="BAG"/>
    <property type="match status" value="1"/>
</dbReference>
<keyword evidence="7" id="KW-1185">Reference proteome</keyword>
<dbReference type="Proteomes" id="UP000230002">
    <property type="component" value="Unassembled WGS sequence"/>
</dbReference>